<keyword evidence="1" id="KW-0812">Transmembrane</keyword>
<reference evidence="3" key="4">
    <citation type="journal article" date="2015" name="G3 (Bethesda)">
        <title>Genome sequences of three phytopathogenic species of the Magnaporthaceae family of fungi.</title>
        <authorList>
            <person name="Okagaki L.H."/>
            <person name="Nunes C.C."/>
            <person name="Sailsbery J."/>
            <person name="Clay B."/>
            <person name="Brown D."/>
            <person name="John T."/>
            <person name="Oh Y."/>
            <person name="Young N."/>
            <person name="Fitzgerald M."/>
            <person name="Haas B.J."/>
            <person name="Zeng Q."/>
            <person name="Young S."/>
            <person name="Adiconis X."/>
            <person name="Fan L."/>
            <person name="Levin J.Z."/>
            <person name="Mitchell T.K."/>
            <person name="Okubara P.A."/>
            <person name="Farman M.L."/>
            <person name="Kohn L.M."/>
            <person name="Birren B."/>
            <person name="Ma L.-J."/>
            <person name="Dean R.A."/>
        </authorList>
    </citation>
    <scope>NUCLEOTIDE SEQUENCE</scope>
    <source>
        <strain evidence="3">ATCC 64411 / 73-15</strain>
    </source>
</reference>
<feature type="transmembrane region" description="Helical" evidence="1">
    <location>
        <begin position="126"/>
        <end position="148"/>
    </location>
</feature>
<dbReference type="EMBL" id="GL876969">
    <property type="protein sequence ID" value="KLU86752.1"/>
    <property type="molecule type" value="Genomic_DNA"/>
</dbReference>
<evidence type="ECO:0000313" key="2">
    <source>
        <dbReference type="EMBL" id="KLU86752.1"/>
    </source>
</evidence>
<reference evidence="2" key="3">
    <citation type="submission" date="2011-03" db="EMBL/GenBank/DDBJ databases">
        <title>Annotation of Magnaporthe poae ATCC 64411.</title>
        <authorList>
            <person name="Ma L.-J."/>
            <person name="Dead R."/>
            <person name="Young S.K."/>
            <person name="Zeng Q."/>
            <person name="Gargeya S."/>
            <person name="Fitzgerald M."/>
            <person name="Haas B."/>
            <person name="Abouelleil A."/>
            <person name="Alvarado L."/>
            <person name="Arachchi H.M."/>
            <person name="Berlin A."/>
            <person name="Brown A."/>
            <person name="Chapman S.B."/>
            <person name="Chen Z."/>
            <person name="Dunbar C."/>
            <person name="Freedman E."/>
            <person name="Gearin G."/>
            <person name="Gellesch M."/>
            <person name="Goldberg J."/>
            <person name="Griggs A."/>
            <person name="Gujja S."/>
            <person name="Heiman D."/>
            <person name="Howarth C."/>
            <person name="Larson L."/>
            <person name="Lui A."/>
            <person name="MacDonald P.J.P."/>
            <person name="Mehta T."/>
            <person name="Montmayeur A."/>
            <person name="Murphy C."/>
            <person name="Neiman D."/>
            <person name="Pearson M."/>
            <person name="Priest M."/>
            <person name="Roberts A."/>
            <person name="Saif S."/>
            <person name="Shea T."/>
            <person name="Shenoy N."/>
            <person name="Sisk P."/>
            <person name="Stolte C."/>
            <person name="Sykes S."/>
            <person name="Yandava C."/>
            <person name="Wortman J."/>
            <person name="Nusbaum C."/>
            <person name="Birren B."/>
        </authorList>
    </citation>
    <scope>NUCLEOTIDE SEQUENCE</scope>
    <source>
        <strain evidence="2">ATCC 64411</strain>
    </source>
</reference>
<dbReference type="VEuPathDB" id="FungiDB:MAPG_05762"/>
<dbReference type="eggNOG" id="ENOG502RN53">
    <property type="taxonomic scope" value="Eukaryota"/>
</dbReference>
<keyword evidence="4" id="KW-1185">Reference proteome</keyword>
<gene>
    <name evidence="2" type="ORF">MAPG_05762</name>
</gene>
<feature type="transmembrane region" description="Helical" evidence="1">
    <location>
        <begin position="160"/>
        <end position="179"/>
    </location>
</feature>
<accession>A0A0C4E096</accession>
<feature type="transmembrane region" description="Helical" evidence="1">
    <location>
        <begin position="225"/>
        <end position="248"/>
    </location>
</feature>
<keyword evidence="1" id="KW-1133">Transmembrane helix</keyword>
<dbReference type="EnsemblFungi" id="MAPG_05762T0">
    <property type="protein sequence ID" value="MAPG_05762T0"/>
    <property type="gene ID" value="MAPG_05762"/>
</dbReference>
<keyword evidence="1" id="KW-0472">Membrane</keyword>
<protein>
    <submittedName>
        <fullName evidence="2 3">Uncharacterized protein</fullName>
    </submittedName>
</protein>
<evidence type="ECO:0000313" key="3">
    <source>
        <dbReference type="EnsemblFungi" id="MAPG_05762T0"/>
    </source>
</evidence>
<dbReference type="AlphaFoldDB" id="A0A0C4E096"/>
<reference evidence="2" key="1">
    <citation type="submission" date="2010-05" db="EMBL/GenBank/DDBJ databases">
        <title>The Genome Sequence of Magnaporthe poae strain ATCC 64411.</title>
        <authorList>
            <consortium name="The Broad Institute Genome Sequencing Platform"/>
            <consortium name="Broad Institute Genome Sequencing Center for Infectious Disease"/>
            <person name="Ma L.-J."/>
            <person name="Dead R."/>
            <person name="Young S."/>
            <person name="Zeng Q."/>
            <person name="Koehrsen M."/>
            <person name="Alvarado L."/>
            <person name="Berlin A."/>
            <person name="Chapman S.B."/>
            <person name="Chen Z."/>
            <person name="Freedman E."/>
            <person name="Gellesch M."/>
            <person name="Goldberg J."/>
            <person name="Griggs A."/>
            <person name="Gujja S."/>
            <person name="Heilman E.R."/>
            <person name="Heiman D."/>
            <person name="Hepburn T."/>
            <person name="Howarth C."/>
            <person name="Jen D."/>
            <person name="Larson L."/>
            <person name="Mehta T."/>
            <person name="Neiman D."/>
            <person name="Pearson M."/>
            <person name="Roberts A."/>
            <person name="Saif S."/>
            <person name="Shea T."/>
            <person name="Shenoy N."/>
            <person name="Sisk P."/>
            <person name="Stolte C."/>
            <person name="Sykes S."/>
            <person name="Walk T."/>
            <person name="White J."/>
            <person name="Yandava C."/>
            <person name="Haas B."/>
            <person name="Nusbaum C."/>
            <person name="Birren B."/>
        </authorList>
    </citation>
    <scope>NUCLEOTIDE SEQUENCE</scope>
    <source>
        <strain evidence="2">ATCC 64411</strain>
    </source>
</reference>
<dbReference type="EMBL" id="ADBL01001377">
    <property type="status" value="NOT_ANNOTATED_CDS"/>
    <property type="molecule type" value="Genomic_DNA"/>
</dbReference>
<feature type="transmembrane region" description="Helical" evidence="1">
    <location>
        <begin position="191"/>
        <end position="213"/>
    </location>
</feature>
<dbReference type="Proteomes" id="UP000011715">
    <property type="component" value="Unassembled WGS sequence"/>
</dbReference>
<dbReference type="OrthoDB" id="10537376at2759"/>
<evidence type="ECO:0000313" key="4">
    <source>
        <dbReference type="Proteomes" id="UP000011715"/>
    </source>
</evidence>
<reference evidence="4" key="2">
    <citation type="submission" date="2010-05" db="EMBL/GenBank/DDBJ databases">
        <title>The genome sequence of Magnaporthe poae strain ATCC 64411.</title>
        <authorList>
            <person name="Ma L.-J."/>
            <person name="Dead R."/>
            <person name="Young S."/>
            <person name="Zeng Q."/>
            <person name="Koehrsen M."/>
            <person name="Alvarado L."/>
            <person name="Berlin A."/>
            <person name="Chapman S.B."/>
            <person name="Chen Z."/>
            <person name="Freedman E."/>
            <person name="Gellesch M."/>
            <person name="Goldberg J."/>
            <person name="Griggs A."/>
            <person name="Gujja S."/>
            <person name="Heilman E.R."/>
            <person name="Heiman D."/>
            <person name="Hepburn T."/>
            <person name="Howarth C."/>
            <person name="Jen D."/>
            <person name="Larson L."/>
            <person name="Mehta T."/>
            <person name="Neiman D."/>
            <person name="Pearson M."/>
            <person name="Roberts A."/>
            <person name="Saif S."/>
            <person name="Shea T."/>
            <person name="Shenoy N."/>
            <person name="Sisk P."/>
            <person name="Stolte C."/>
            <person name="Sykes S."/>
            <person name="Walk T."/>
            <person name="White J."/>
            <person name="Yandava C."/>
            <person name="Haas B."/>
            <person name="Nusbaum C."/>
            <person name="Birren B."/>
        </authorList>
    </citation>
    <scope>NUCLEOTIDE SEQUENCE [LARGE SCALE GENOMIC DNA]</scope>
    <source>
        <strain evidence="4">ATCC 64411 / 73-15</strain>
    </source>
</reference>
<organism evidence="3 4">
    <name type="scientific">Magnaporthiopsis poae (strain ATCC 64411 / 73-15)</name>
    <name type="common">Kentucky bluegrass fungus</name>
    <name type="synonym">Magnaporthe poae</name>
    <dbReference type="NCBI Taxonomy" id="644358"/>
    <lineage>
        <taxon>Eukaryota</taxon>
        <taxon>Fungi</taxon>
        <taxon>Dikarya</taxon>
        <taxon>Ascomycota</taxon>
        <taxon>Pezizomycotina</taxon>
        <taxon>Sordariomycetes</taxon>
        <taxon>Sordariomycetidae</taxon>
        <taxon>Magnaporthales</taxon>
        <taxon>Magnaporthaceae</taxon>
        <taxon>Magnaporthiopsis</taxon>
    </lineage>
</organism>
<sequence>MLPASSFAERFWTVALPSTKLAPVVIVASDPPSSSTNLSAEVFYGQKDRALLPSPHPAAAGRLLASFEAEYSNKGSVGPHDTSIRRRGSARPRLHRFLVLTGLLVFAASTPTPVAAAFFSFTAMDILVHGAGLLAATGSLAVPVLSLGTANQDDNVGRSCLITAYAICGLGYLIILFLVLKERAEAHDRRFFVLVAILAGFQAQTAVGTYGGLSGIDGLKVWGPLGLGFGLLFASVWTAIFGTGAVAIGTLNNQAV</sequence>
<proteinExistence type="predicted"/>
<evidence type="ECO:0000256" key="1">
    <source>
        <dbReference type="SAM" id="Phobius"/>
    </source>
</evidence>
<name>A0A0C4E096_MAGP6</name>
<reference evidence="3" key="5">
    <citation type="submission" date="2015-06" db="UniProtKB">
        <authorList>
            <consortium name="EnsemblFungi"/>
        </authorList>
    </citation>
    <scope>IDENTIFICATION</scope>
    <source>
        <strain evidence="3">ATCC 64411</strain>
    </source>
</reference>
<feature type="transmembrane region" description="Helical" evidence="1">
    <location>
        <begin position="97"/>
        <end position="120"/>
    </location>
</feature>